<keyword evidence="2" id="KW-0238">DNA-binding</keyword>
<keyword evidence="1" id="KW-0805">Transcription regulation</keyword>
<dbReference type="InterPro" id="IPR008920">
    <property type="entry name" value="TF_FadR/GntR_C"/>
</dbReference>
<keyword evidence="3" id="KW-0804">Transcription</keyword>
<dbReference type="SMART" id="SM00895">
    <property type="entry name" value="FCD"/>
    <property type="match status" value="1"/>
</dbReference>
<dbReference type="EMBL" id="RRZD01000021">
    <property type="protein sequence ID" value="MBE0401614.1"/>
    <property type="molecule type" value="Genomic_DNA"/>
</dbReference>
<protein>
    <submittedName>
        <fullName evidence="5">GntR family transcriptional regulator</fullName>
    </submittedName>
</protein>
<dbReference type="PANTHER" id="PTHR43537">
    <property type="entry name" value="TRANSCRIPTIONAL REGULATOR, GNTR FAMILY"/>
    <property type="match status" value="1"/>
</dbReference>
<dbReference type="SUPFAM" id="SSF46785">
    <property type="entry name" value="Winged helix' DNA-binding domain"/>
    <property type="match status" value="1"/>
</dbReference>
<evidence type="ECO:0000256" key="2">
    <source>
        <dbReference type="ARBA" id="ARBA00023125"/>
    </source>
</evidence>
<dbReference type="SUPFAM" id="SSF48008">
    <property type="entry name" value="GntR ligand-binding domain-like"/>
    <property type="match status" value="1"/>
</dbReference>
<dbReference type="InterPro" id="IPR000524">
    <property type="entry name" value="Tscrpt_reg_HTH_GntR"/>
</dbReference>
<gene>
    <name evidence="5" type="ORF">EI168_16115</name>
</gene>
<evidence type="ECO:0000313" key="5">
    <source>
        <dbReference type="EMBL" id="MBE0401614.1"/>
    </source>
</evidence>
<dbReference type="PANTHER" id="PTHR43537:SF24">
    <property type="entry name" value="GLUCONATE OPERON TRANSCRIPTIONAL REPRESSOR"/>
    <property type="match status" value="1"/>
</dbReference>
<evidence type="ECO:0000256" key="3">
    <source>
        <dbReference type="ARBA" id="ARBA00023163"/>
    </source>
</evidence>
<dbReference type="SMART" id="SM00345">
    <property type="entry name" value="HTH_GNTR"/>
    <property type="match status" value="1"/>
</dbReference>
<dbReference type="Proteomes" id="UP001645039">
    <property type="component" value="Unassembled WGS sequence"/>
</dbReference>
<accession>A0ABR9F6A2</accession>
<feature type="domain" description="HTH gntR-type" evidence="4">
    <location>
        <begin position="17"/>
        <end position="84"/>
    </location>
</feature>
<dbReference type="Gene3D" id="1.20.120.530">
    <property type="entry name" value="GntR ligand-binding domain-like"/>
    <property type="match status" value="1"/>
</dbReference>
<name>A0ABR9F6A2_9GAMM</name>
<keyword evidence="6" id="KW-1185">Reference proteome</keyword>
<dbReference type="Pfam" id="PF07729">
    <property type="entry name" value="FCD"/>
    <property type="match status" value="1"/>
</dbReference>
<dbReference type="Pfam" id="PF00392">
    <property type="entry name" value="GntR"/>
    <property type="match status" value="1"/>
</dbReference>
<reference evidence="5 6" key="1">
    <citation type="submission" date="2020-07" db="EMBL/GenBank/DDBJ databases">
        <title>Halophilic bacteria isolated from french cheeses.</title>
        <authorList>
            <person name="Kothe C.I."/>
            <person name="Farah-Kraiem B."/>
            <person name="Renault P."/>
            <person name="Dridi B."/>
        </authorList>
    </citation>
    <scope>NUCLEOTIDE SEQUENCE [LARGE SCALE GENOMIC DNA]</scope>
    <source>
        <strain evidence="5 6">FME1</strain>
    </source>
</reference>
<dbReference type="Gene3D" id="1.10.10.10">
    <property type="entry name" value="Winged helix-like DNA-binding domain superfamily/Winged helix DNA-binding domain"/>
    <property type="match status" value="1"/>
</dbReference>
<evidence type="ECO:0000256" key="1">
    <source>
        <dbReference type="ARBA" id="ARBA00023015"/>
    </source>
</evidence>
<dbReference type="InterPro" id="IPR036388">
    <property type="entry name" value="WH-like_DNA-bd_sf"/>
</dbReference>
<dbReference type="InterPro" id="IPR036390">
    <property type="entry name" value="WH_DNA-bd_sf"/>
</dbReference>
<evidence type="ECO:0000259" key="4">
    <source>
        <dbReference type="PROSITE" id="PS50949"/>
    </source>
</evidence>
<comment type="caution">
    <text evidence="5">The sequence shown here is derived from an EMBL/GenBank/DDBJ whole genome shotgun (WGS) entry which is preliminary data.</text>
</comment>
<evidence type="ECO:0000313" key="6">
    <source>
        <dbReference type="Proteomes" id="UP001645039"/>
    </source>
</evidence>
<proteinExistence type="predicted"/>
<sequence length="234" mass="25951">MHSRRIALSTIKEEANGLAAERVASGLYGEILKGLLQAGARLGEVALAERFSVSRGPVRMALKSLSECGLVTIVPNSGAHVREMRYEDARAIYQVRTALETEAAMLAAGRANASTGDEYLALLQLHASQVTSHPEGAYLQESEEYDFHLVTARMSGNLLIERYLTHELRPQLTLLRNKHRHVTGRGKIALYEHERIASAISEGDVEVAGLLMRRHIQSSWETLEEQLLKRDALN</sequence>
<dbReference type="InterPro" id="IPR011711">
    <property type="entry name" value="GntR_C"/>
</dbReference>
<organism evidence="5 6">
    <name type="scientific">Halomonas casei</name>
    <dbReference type="NCBI Taxonomy" id="2742613"/>
    <lineage>
        <taxon>Bacteria</taxon>
        <taxon>Pseudomonadati</taxon>
        <taxon>Pseudomonadota</taxon>
        <taxon>Gammaproteobacteria</taxon>
        <taxon>Oceanospirillales</taxon>
        <taxon>Halomonadaceae</taxon>
        <taxon>Halomonas</taxon>
    </lineage>
</organism>
<dbReference type="PROSITE" id="PS50949">
    <property type="entry name" value="HTH_GNTR"/>
    <property type="match status" value="1"/>
</dbReference>